<dbReference type="GO" id="GO:0016491">
    <property type="term" value="F:oxidoreductase activity"/>
    <property type="evidence" value="ECO:0007669"/>
    <property type="project" value="UniProtKB-KW"/>
</dbReference>
<dbReference type="PROSITE" id="PS51085">
    <property type="entry name" value="2FE2S_FER_2"/>
    <property type="match status" value="1"/>
</dbReference>
<sequence length="169" mass="18345">MTAVEPDAAPERDLALTVNGRRKRVRIEDRQLLVDVLRDNLGMTGTHIGCANGDCGACTVRMDGQITKSCLVLAASAEGADVTTIEGYSPRGTLDHVQQAFWDLDAFQCGFCLPGHLFAVRDLLDRDPDPGEDDIREALRGNLCRCTGYVNLVAAAGEAARREREDQSP</sequence>
<keyword evidence="2" id="KW-0479">Metal-binding</keyword>
<dbReference type="FunFam" id="3.10.20.30:FF:000020">
    <property type="entry name" value="Xanthine dehydrogenase iron-sulfur subunit"/>
    <property type="match status" value="1"/>
</dbReference>
<keyword evidence="4" id="KW-0408">Iron</keyword>
<proteinExistence type="predicted"/>
<dbReference type="InterPro" id="IPR006058">
    <property type="entry name" value="2Fe2S_fd_BS"/>
</dbReference>
<organism evidence="8 9">
    <name type="scientific">Actinomycetospora succinea</name>
    <dbReference type="NCBI Taxonomy" id="663603"/>
    <lineage>
        <taxon>Bacteria</taxon>
        <taxon>Bacillati</taxon>
        <taxon>Actinomycetota</taxon>
        <taxon>Actinomycetes</taxon>
        <taxon>Pseudonocardiales</taxon>
        <taxon>Pseudonocardiaceae</taxon>
        <taxon>Actinomycetospora</taxon>
    </lineage>
</organism>
<dbReference type="InterPro" id="IPR002888">
    <property type="entry name" value="2Fe-2S-bd"/>
</dbReference>
<evidence type="ECO:0000256" key="5">
    <source>
        <dbReference type="ARBA" id="ARBA00023014"/>
    </source>
</evidence>
<dbReference type="InterPro" id="IPR001041">
    <property type="entry name" value="2Fe-2S_ferredoxin-type"/>
</dbReference>
<dbReference type="PANTHER" id="PTHR44379:SF5">
    <property type="entry name" value="OXIDOREDUCTASE WITH IRON-SULFUR SUBUNIT"/>
    <property type="match status" value="1"/>
</dbReference>
<dbReference type="GO" id="GO:0046872">
    <property type="term" value="F:metal ion binding"/>
    <property type="evidence" value="ECO:0007669"/>
    <property type="project" value="UniProtKB-KW"/>
</dbReference>
<protein>
    <submittedName>
        <fullName evidence="8">Carbon-monoxide dehydrogenase small subunit</fullName>
    </submittedName>
</protein>
<dbReference type="Pfam" id="PF00111">
    <property type="entry name" value="Fer2"/>
    <property type="match status" value="1"/>
</dbReference>
<dbReference type="SUPFAM" id="SSF54292">
    <property type="entry name" value="2Fe-2S ferredoxin-like"/>
    <property type="match status" value="1"/>
</dbReference>
<evidence type="ECO:0000259" key="7">
    <source>
        <dbReference type="PROSITE" id="PS51085"/>
    </source>
</evidence>
<dbReference type="InterPro" id="IPR036884">
    <property type="entry name" value="2Fe-2S-bd_dom_sf"/>
</dbReference>
<dbReference type="SUPFAM" id="SSF47741">
    <property type="entry name" value="CO dehydrogenase ISP C-domain like"/>
    <property type="match status" value="1"/>
</dbReference>
<comment type="pathway">
    <text evidence="6">Alkaloid degradation; nicotine degradation.</text>
</comment>
<dbReference type="GO" id="GO:0051537">
    <property type="term" value="F:2 iron, 2 sulfur cluster binding"/>
    <property type="evidence" value="ECO:0007669"/>
    <property type="project" value="UniProtKB-KW"/>
</dbReference>
<evidence type="ECO:0000256" key="6">
    <source>
        <dbReference type="ARBA" id="ARBA00060707"/>
    </source>
</evidence>
<dbReference type="EMBL" id="SNYO01000001">
    <property type="protein sequence ID" value="TDQ64776.1"/>
    <property type="molecule type" value="Genomic_DNA"/>
</dbReference>
<accession>A0A4R6VQH4</accession>
<gene>
    <name evidence="8" type="ORF">EV188_10123</name>
</gene>
<evidence type="ECO:0000256" key="1">
    <source>
        <dbReference type="ARBA" id="ARBA00022714"/>
    </source>
</evidence>
<dbReference type="OrthoDB" id="159930at2"/>
<dbReference type="AlphaFoldDB" id="A0A4R6VQH4"/>
<name>A0A4R6VQH4_9PSEU</name>
<dbReference type="Gene3D" id="3.10.20.30">
    <property type="match status" value="1"/>
</dbReference>
<dbReference type="InterPro" id="IPR012675">
    <property type="entry name" value="Beta-grasp_dom_sf"/>
</dbReference>
<reference evidence="8 9" key="1">
    <citation type="submission" date="2019-03" db="EMBL/GenBank/DDBJ databases">
        <title>Genomic Encyclopedia of Type Strains, Phase IV (KMG-IV): sequencing the most valuable type-strain genomes for metagenomic binning, comparative biology and taxonomic classification.</title>
        <authorList>
            <person name="Goeker M."/>
        </authorList>
    </citation>
    <scope>NUCLEOTIDE SEQUENCE [LARGE SCALE GENOMIC DNA]</scope>
    <source>
        <strain evidence="8 9">DSM 45775</strain>
    </source>
</reference>
<keyword evidence="1" id="KW-0001">2Fe-2S</keyword>
<dbReference type="CDD" id="cd00207">
    <property type="entry name" value="fer2"/>
    <property type="match status" value="1"/>
</dbReference>
<dbReference type="Pfam" id="PF01799">
    <property type="entry name" value="Fer2_2"/>
    <property type="match status" value="1"/>
</dbReference>
<keyword evidence="9" id="KW-1185">Reference proteome</keyword>
<dbReference type="Proteomes" id="UP000295705">
    <property type="component" value="Unassembled WGS sequence"/>
</dbReference>
<dbReference type="RefSeq" id="WP_133824235.1">
    <property type="nucleotide sequence ID" value="NZ_BAABHR010000015.1"/>
</dbReference>
<keyword evidence="3" id="KW-0560">Oxidoreductase</keyword>
<dbReference type="InterPro" id="IPR051452">
    <property type="entry name" value="Diverse_Oxidoreductases"/>
</dbReference>
<keyword evidence="5" id="KW-0411">Iron-sulfur</keyword>
<evidence type="ECO:0000256" key="2">
    <source>
        <dbReference type="ARBA" id="ARBA00022723"/>
    </source>
</evidence>
<comment type="caution">
    <text evidence="8">The sequence shown here is derived from an EMBL/GenBank/DDBJ whole genome shotgun (WGS) entry which is preliminary data.</text>
</comment>
<dbReference type="PANTHER" id="PTHR44379">
    <property type="entry name" value="OXIDOREDUCTASE WITH IRON-SULFUR SUBUNIT"/>
    <property type="match status" value="1"/>
</dbReference>
<evidence type="ECO:0000256" key="4">
    <source>
        <dbReference type="ARBA" id="ARBA00023004"/>
    </source>
</evidence>
<feature type="domain" description="2Fe-2S ferredoxin-type" evidence="7">
    <location>
        <begin position="12"/>
        <end position="88"/>
    </location>
</feature>
<evidence type="ECO:0000313" key="9">
    <source>
        <dbReference type="Proteomes" id="UP000295705"/>
    </source>
</evidence>
<evidence type="ECO:0000256" key="3">
    <source>
        <dbReference type="ARBA" id="ARBA00023002"/>
    </source>
</evidence>
<dbReference type="PROSITE" id="PS00197">
    <property type="entry name" value="2FE2S_FER_1"/>
    <property type="match status" value="1"/>
</dbReference>
<dbReference type="Gene3D" id="1.10.150.120">
    <property type="entry name" value="[2Fe-2S]-binding domain"/>
    <property type="match status" value="1"/>
</dbReference>
<dbReference type="InterPro" id="IPR036010">
    <property type="entry name" value="2Fe-2S_ferredoxin-like_sf"/>
</dbReference>
<evidence type="ECO:0000313" key="8">
    <source>
        <dbReference type="EMBL" id="TDQ64776.1"/>
    </source>
</evidence>